<feature type="non-terminal residue" evidence="1">
    <location>
        <position position="1"/>
    </location>
</feature>
<organism evidence="1 2">
    <name type="scientific">Stylosanthes scabra</name>
    <dbReference type="NCBI Taxonomy" id="79078"/>
    <lineage>
        <taxon>Eukaryota</taxon>
        <taxon>Viridiplantae</taxon>
        <taxon>Streptophyta</taxon>
        <taxon>Embryophyta</taxon>
        <taxon>Tracheophyta</taxon>
        <taxon>Spermatophyta</taxon>
        <taxon>Magnoliopsida</taxon>
        <taxon>eudicotyledons</taxon>
        <taxon>Gunneridae</taxon>
        <taxon>Pentapetalae</taxon>
        <taxon>rosids</taxon>
        <taxon>fabids</taxon>
        <taxon>Fabales</taxon>
        <taxon>Fabaceae</taxon>
        <taxon>Papilionoideae</taxon>
        <taxon>50 kb inversion clade</taxon>
        <taxon>dalbergioids sensu lato</taxon>
        <taxon>Dalbergieae</taxon>
        <taxon>Pterocarpus clade</taxon>
        <taxon>Stylosanthes</taxon>
    </lineage>
</organism>
<dbReference type="Proteomes" id="UP001341840">
    <property type="component" value="Unassembled WGS sequence"/>
</dbReference>
<evidence type="ECO:0000313" key="1">
    <source>
        <dbReference type="EMBL" id="MED6139785.1"/>
    </source>
</evidence>
<reference evidence="1 2" key="1">
    <citation type="journal article" date="2023" name="Plants (Basel)">
        <title>Bridging the Gap: Combining Genomics and Transcriptomics Approaches to Understand Stylosanthes scabra, an Orphan Legume from the Brazilian Caatinga.</title>
        <authorList>
            <person name="Ferreira-Neto J.R.C."/>
            <person name="da Silva M.D."/>
            <person name="Binneck E."/>
            <person name="de Melo N.F."/>
            <person name="da Silva R.H."/>
            <person name="de Melo A.L.T.M."/>
            <person name="Pandolfi V."/>
            <person name="Bustamante F.O."/>
            <person name="Brasileiro-Vidal A.C."/>
            <person name="Benko-Iseppon A.M."/>
        </authorList>
    </citation>
    <scope>NUCLEOTIDE SEQUENCE [LARGE SCALE GENOMIC DNA]</scope>
    <source>
        <tissue evidence="1">Leaves</tissue>
    </source>
</reference>
<comment type="caution">
    <text evidence="1">The sequence shown here is derived from an EMBL/GenBank/DDBJ whole genome shotgun (WGS) entry which is preliminary data.</text>
</comment>
<keyword evidence="2" id="KW-1185">Reference proteome</keyword>
<protein>
    <submittedName>
        <fullName evidence="1">Uncharacterized protein</fullName>
    </submittedName>
</protein>
<accession>A0ABU6STY1</accession>
<dbReference type="EMBL" id="JASCZI010061942">
    <property type="protein sequence ID" value="MED6139785.1"/>
    <property type="molecule type" value="Genomic_DNA"/>
</dbReference>
<gene>
    <name evidence="1" type="ORF">PIB30_087222</name>
</gene>
<evidence type="ECO:0000313" key="2">
    <source>
        <dbReference type="Proteomes" id="UP001341840"/>
    </source>
</evidence>
<proteinExistence type="predicted"/>
<name>A0ABU6STY1_9FABA</name>
<sequence length="91" mass="10030">KPKSEKQGTVWSHGPLVRPHESLGAFRDEFCPHPHDCTVPSCDRAGTKSKLHILLSVRPHGVPCDRTVPSGRIKIKAKIGISSFRARSKPL</sequence>